<gene>
    <name evidence="3" type="ordered locus">Nmul_A1713</name>
    <name evidence="4" type="ORF">SAMN05216403_11163</name>
</gene>
<evidence type="ECO:0000313" key="4">
    <source>
        <dbReference type="EMBL" id="SEF84681.1"/>
    </source>
</evidence>
<evidence type="ECO:0000313" key="6">
    <source>
        <dbReference type="Proteomes" id="UP000236751"/>
    </source>
</evidence>
<accession>Q2Y8B0</accession>
<feature type="domain" description="Ice-binding protein C-terminal" evidence="2">
    <location>
        <begin position="241"/>
        <end position="265"/>
    </location>
</feature>
<proteinExistence type="predicted"/>
<evidence type="ECO:0000313" key="3">
    <source>
        <dbReference type="EMBL" id="ABB75011.1"/>
    </source>
</evidence>
<organism evidence="3 5">
    <name type="scientific">Nitrosospira multiformis (strain ATCC 25196 / NCIMB 11849 / C 71)</name>
    <dbReference type="NCBI Taxonomy" id="323848"/>
    <lineage>
        <taxon>Bacteria</taxon>
        <taxon>Pseudomonadati</taxon>
        <taxon>Pseudomonadota</taxon>
        <taxon>Betaproteobacteria</taxon>
        <taxon>Nitrosomonadales</taxon>
        <taxon>Nitrosomonadaceae</taxon>
        <taxon>Nitrosospira</taxon>
    </lineage>
</organism>
<dbReference type="OrthoDB" id="8566443at2"/>
<dbReference type="Proteomes" id="UP000002718">
    <property type="component" value="Chromosome"/>
</dbReference>
<dbReference type="Pfam" id="PF07589">
    <property type="entry name" value="PEP-CTERM"/>
    <property type="match status" value="1"/>
</dbReference>
<evidence type="ECO:0000256" key="1">
    <source>
        <dbReference type="SAM" id="SignalP"/>
    </source>
</evidence>
<reference evidence="3 5" key="3">
    <citation type="journal article" date="2008" name="Appl. Environ. Microbiol.">
        <title>Complete genome sequence of Nitrosospira multiformis, an ammonia-oxidizing bacterium from the soil environment.</title>
        <authorList>
            <person name="Norton J.M."/>
            <person name="Klotz M.G."/>
            <person name="Stein L.Y."/>
            <person name="Arp D.J."/>
            <person name="Bottomley P.J."/>
            <person name="Chain P.S."/>
            <person name="Hauser L.J."/>
            <person name="Land M.L."/>
            <person name="Larimer F.W."/>
            <person name="Shin M.W."/>
            <person name="Starkenburg S.R."/>
        </authorList>
    </citation>
    <scope>NUCLEOTIDE SEQUENCE [LARGE SCALE GENOMIC DNA]</scope>
    <source>
        <strain evidence="3">ATCC 25196</strain>
        <strain evidence="5">ATCC 25196 / NCIMB 11849 / C 71</strain>
    </source>
</reference>
<dbReference type="KEGG" id="nmu:Nmul_A1713"/>
<dbReference type="RefSeq" id="WP_011381031.1">
    <property type="nucleotide sequence ID" value="NC_007614.1"/>
</dbReference>
<dbReference type="EMBL" id="FNVK01000011">
    <property type="protein sequence ID" value="SEF84681.1"/>
    <property type="molecule type" value="Genomic_DNA"/>
</dbReference>
<keyword evidence="5" id="KW-1185">Reference proteome</keyword>
<dbReference type="AlphaFoldDB" id="Q2Y8B0"/>
<evidence type="ECO:0000313" key="5">
    <source>
        <dbReference type="Proteomes" id="UP000002718"/>
    </source>
</evidence>
<name>Q2Y8B0_NITMU</name>
<evidence type="ECO:0000259" key="2">
    <source>
        <dbReference type="Pfam" id="PF07589"/>
    </source>
</evidence>
<feature type="chain" id="PRO_5014308877" evidence="1">
    <location>
        <begin position="24"/>
        <end position="270"/>
    </location>
</feature>
<dbReference type="HOGENOM" id="CLU_1029856_0_0_4"/>
<dbReference type="Proteomes" id="UP000236751">
    <property type="component" value="Unassembled WGS sequence"/>
</dbReference>
<protein>
    <submittedName>
        <fullName evidence="4">PEP-CTERM protein-sorting domain-containing protein</fullName>
    </submittedName>
</protein>
<keyword evidence="1" id="KW-0732">Signal</keyword>
<reference evidence="5" key="1">
    <citation type="submission" date="2005-08" db="EMBL/GenBank/DDBJ databases">
        <title>Complete sequence of chromosome 1 of Nitrosospira multiformis ATCC 25196.</title>
        <authorList>
            <person name="Copeland A."/>
            <person name="Lucas S."/>
            <person name="Lapidus A."/>
            <person name="Barry K."/>
            <person name="Detter J.C."/>
            <person name="Glavina T."/>
            <person name="Hammon N."/>
            <person name="Israni S."/>
            <person name="Pitluck S."/>
            <person name="Chain P."/>
            <person name="Malfatti S."/>
            <person name="Shin M."/>
            <person name="Vergez L."/>
            <person name="Schmutz J."/>
            <person name="Larimer F."/>
            <person name="Land M."/>
            <person name="Hauser L."/>
            <person name="Kyrpides N."/>
            <person name="Lykidis A."/>
            <person name="Richardson P."/>
        </authorList>
    </citation>
    <scope>NUCLEOTIDE SEQUENCE [LARGE SCALE GENOMIC DNA]</scope>
    <source>
        <strain evidence="5">ATCC 25196 / NCIMB 11849 / C 71</strain>
    </source>
</reference>
<reference evidence="3" key="2">
    <citation type="submission" date="2005-08" db="EMBL/GenBank/DDBJ databases">
        <title>Complete sequence of Chromosome 1 of Nitrosospira multiformis ATCC 25196.</title>
        <authorList>
            <consortium name="US DOE Joint Genome Institute"/>
            <person name="Copeland A."/>
            <person name="Lucas S."/>
            <person name="Lapidus A."/>
            <person name="Barry K."/>
            <person name="Detter J.C."/>
            <person name="Glavina T."/>
            <person name="Hammon N."/>
            <person name="Israni S."/>
            <person name="Pitluck S."/>
            <person name="Chain P."/>
            <person name="Malfatti S."/>
            <person name="Shin M."/>
            <person name="Vergez L."/>
            <person name="Schmutz J."/>
            <person name="Larimer F."/>
            <person name="Land M."/>
            <person name="Hauser L."/>
            <person name="Kyrpides N."/>
            <person name="Lykidis A."/>
            <person name="Richardson P."/>
        </authorList>
    </citation>
    <scope>NUCLEOTIDE SEQUENCE</scope>
    <source>
        <strain evidence="3">ATCC 25196</strain>
    </source>
</reference>
<sequence>MLKKKEVILTLLALFGLVAESSAAGGSGISAGLGVGSGVSAGLASTESGASSSLEASTNSATFTDLGISTQSGASIALGTSTDVGIIVAATSSLTALGANSGVDIAASTATLGTSKVTIDAPAVEITGKVVPTQSLETTSMVTVGGPAIDATSSVSVGVPKLKLGADVDTSTSTGIAALIGSTDATANADISAGLDVHTLQANVGVASQVDGAADLGETLGTGDILPVHSKLAVTADAIPAVPEADTYAMLLAGLGLMGFMVKRRREAPN</sequence>
<reference evidence="4 6" key="4">
    <citation type="submission" date="2016-10" db="EMBL/GenBank/DDBJ databases">
        <authorList>
            <person name="de Groot N.N."/>
        </authorList>
    </citation>
    <scope>NUCLEOTIDE SEQUENCE [LARGE SCALE GENOMIC DNA]</scope>
    <source>
        <strain evidence="4 6">Nl13</strain>
    </source>
</reference>
<feature type="signal peptide" evidence="1">
    <location>
        <begin position="1"/>
        <end position="23"/>
    </location>
</feature>
<dbReference type="InterPro" id="IPR013424">
    <property type="entry name" value="Ice-binding_C"/>
</dbReference>
<dbReference type="EMBL" id="CP000103">
    <property type="protein sequence ID" value="ABB75011.1"/>
    <property type="molecule type" value="Genomic_DNA"/>
</dbReference>